<evidence type="ECO:0000313" key="6">
    <source>
        <dbReference type="Proteomes" id="UP000823904"/>
    </source>
</evidence>
<dbReference type="PANTHER" id="PTHR33204">
    <property type="entry name" value="TRANSCRIPTIONAL REGULATOR, MARR FAMILY"/>
    <property type="match status" value="1"/>
</dbReference>
<comment type="caution">
    <text evidence="5">The sequence shown here is derived from an EMBL/GenBank/DDBJ whole genome shotgun (WGS) entry which is preliminary data.</text>
</comment>
<evidence type="ECO:0000256" key="3">
    <source>
        <dbReference type="ARBA" id="ARBA00023163"/>
    </source>
</evidence>
<dbReference type="InterPro" id="IPR011991">
    <property type="entry name" value="ArsR-like_HTH"/>
</dbReference>
<dbReference type="PROSITE" id="PS51118">
    <property type="entry name" value="HTH_HXLR"/>
    <property type="match status" value="1"/>
</dbReference>
<keyword evidence="3" id="KW-0804">Transcription</keyword>
<evidence type="ECO:0000313" key="5">
    <source>
        <dbReference type="EMBL" id="HJC49716.1"/>
    </source>
</evidence>
<dbReference type="InterPro" id="IPR002577">
    <property type="entry name" value="HTH_HxlR"/>
</dbReference>
<dbReference type="AlphaFoldDB" id="A0A9D2PF80"/>
<dbReference type="EMBL" id="DWWD01000020">
    <property type="protein sequence ID" value="HJC49716.1"/>
    <property type="molecule type" value="Genomic_DNA"/>
</dbReference>
<dbReference type="InterPro" id="IPR036390">
    <property type="entry name" value="WH_DNA-bd_sf"/>
</dbReference>
<feature type="domain" description="HTH hxlR-type" evidence="4">
    <location>
        <begin position="9"/>
        <end position="107"/>
    </location>
</feature>
<protein>
    <submittedName>
        <fullName evidence="5">Helix-turn-helix transcriptional regulator</fullName>
    </submittedName>
</protein>
<dbReference type="InterPro" id="IPR036388">
    <property type="entry name" value="WH-like_DNA-bd_sf"/>
</dbReference>
<accession>A0A9D2PF80</accession>
<dbReference type="GO" id="GO:0003677">
    <property type="term" value="F:DNA binding"/>
    <property type="evidence" value="ECO:0007669"/>
    <property type="project" value="UniProtKB-KW"/>
</dbReference>
<proteinExistence type="predicted"/>
<reference evidence="5" key="1">
    <citation type="journal article" date="2021" name="PeerJ">
        <title>Extensive microbial diversity within the chicken gut microbiome revealed by metagenomics and culture.</title>
        <authorList>
            <person name="Gilroy R."/>
            <person name="Ravi A."/>
            <person name="Getino M."/>
            <person name="Pursley I."/>
            <person name="Horton D.L."/>
            <person name="Alikhan N.F."/>
            <person name="Baker D."/>
            <person name="Gharbi K."/>
            <person name="Hall N."/>
            <person name="Watson M."/>
            <person name="Adriaenssens E.M."/>
            <person name="Foster-Nyarko E."/>
            <person name="Jarju S."/>
            <person name="Secka A."/>
            <person name="Antonio M."/>
            <person name="Oren A."/>
            <person name="Chaudhuri R.R."/>
            <person name="La Ragione R."/>
            <person name="Hildebrand F."/>
            <person name="Pallen M.J."/>
        </authorList>
    </citation>
    <scope>NUCLEOTIDE SEQUENCE</scope>
    <source>
        <strain evidence="5">ChiSjej3B21-8574</strain>
    </source>
</reference>
<dbReference type="Pfam" id="PF01638">
    <property type="entry name" value="HxlR"/>
    <property type="match status" value="1"/>
</dbReference>
<sequence>MSDERFGKCPYYTAQQVLQGKWAILILHYLSDGTLRFNELLRMMPNMTHATLSKQLKKLESDGLIIRKEYPQVPPKVEYSLSEIGEKFLPVLDSLEQWGTQYIDYMTGK</sequence>
<evidence type="ECO:0000256" key="1">
    <source>
        <dbReference type="ARBA" id="ARBA00023015"/>
    </source>
</evidence>
<dbReference type="Gene3D" id="1.10.10.10">
    <property type="entry name" value="Winged helix-like DNA-binding domain superfamily/Winged helix DNA-binding domain"/>
    <property type="match status" value="1"/>
</dbReference>
<organism evidence="5 6">
    <name type="scientific">Candidatus Anaerostipes avistercoris</name>
    <dbReference type="NCBI Taxonomy" id="2838462"/>
    <lineage>
        <taxon>Bacteria</taxon>
        <taxon>Bacillati</taxon>
        <taxon>Bacillota</taxon>
        <taxon>Clostridia</taxon>
        <taxon>Lachnospirales</taxon>
        <taxon>Lachnospiraceae</taxon>
        <taxon>Anaerostipes</taxon>
    </lineage>
</organism>
<keyword evidence="1" id="KW-0805">Transcription regulation</keyword>
<dbReference type="CDD" id="cd00090">
    <property type="entry name" value="HTH_ARSR"/>
    <property type="match status" value="1"/>
</dbReference>
<keyword evidence="2" id="KW-0238">DNA-binding</keyword>
<name>A0A9D2PF80_9FIRM</name>
<dbReference type="PANTHER" id="PTHR33204:SF29">
    <property type="entry name" value="TRANSCRIPTIONAL REGULATOR"/>
    <property type="match status" value="1"/>
</dbReference>
<gene>
    <name evidence="5" type="ORF">H9754_03910</name>
</gene>
<evidence type="ECO:0000259" key="4">
    <source>
        <dbReference type="PROSITE" id="PS51118"/>
    </source>
</evidence>
<reference evidence="5" key="2">
    <citation type="submission" date="2021-04" db="EMBL/GenBank/DDBJ databases">
        <authorList>
            <person name="Gilroy R."/>
        </authorList>
    </citation>
    <scope>NUCLEOTIDE SEQUENCE</scope>
    <source>
        <strain evidence="5">ChiSjej3B21-8574</strain>
    </source>
</reference>
<dbReference type="SUPFAM" id="SSF46785">
    <property type="entry name" value="Winged helix' DNA-binding domain"/>
    <property type="match status" value="1"/>
</dbReference>
<evidence type="ECO:0000256" key="2">
    <source>
        <dbReference type="ARBA" id="ARBA00023125"/>
    </source>
</evidence>
<dbReference type="Proteomes" id="UP000823904">
    <property type="component" value="Unassembled WGS sequence"/>
</dbReference>